<dbReference type="Gene3D" id="3.30.70.100">
    <property type="match status" value="2"/>
</dbReference>
<dbReference type="STRING" id="2512241.A0A553I292"/>
<evidence type="ECO:0000313" key="12">
    <source>
        <dbReference type="EMBL" id="TRX94320.1"/>
    </source>
</evidence>
<keyword evidence="8 10" id="KW-1133">Transmembrane helix</keyword>
<feature type="domain" description="HMA" evidence="11">
    <location>
        <begin position="192"/>
        <end position="258"/>
    </location>
</feature>
<dbReference type="InterPro" id="IPR008250">
    <property type="entry name" value="ATPase_P-typ_transduc_dom_A_sf"/>
</dbReference>
<dbReference type="FunFam" id="3.30.70.100:FF:000001">
    <property type="entry name" value="ATPase copper transporting beta"/>
    <property type="match status" value="1"/>
</dbReference>
<gene>
    <name evidence="12" type="ORF">FHL15_004787</name>
</gene>
<dbReference type="InterPro" id="IPR036412">
    <property type="entry name" value="HAD-like_sf"/>
</dbReference>
<dbReference type="InterPro" id="IPR023298">
    <property type="entry name" value="ATPase_P-typ_TM_dom_sf"/>
</dbReference>
<dbReference type="Pfam" id="PF00702">
    <property type="entry name" value="Hydrolase"/>
    <property type="match status" value="1"/>
</dbReference>
<keyword evidence="3 10" id="KW-0812">Transmembrane</keyword>
<feature type="transmembrane region" description="Helical" evidence="10">
    <location>
        <begin position="417"/>
        <end position="436"/>
    </location>
</feature>
<keyword evidence="4 10" id="KW-0479">Metal-binding</keyword>
<reference evidence="13" key="1">
    <citation type="submission" date="2019-06" db="EMBL/GenBank/DDBJ databases">
        <title>Draft genome sequence of the griseofulvin-producing fungus Xylaria cubensis strain G536.</title>
        <authorList>
            <person name="Mead M.E."/>
            <person name="Raja H.A."/>
            <person name="Steenwyk J.L."/>
            <person name="Knowles S.L."/>
            <person name="Oberlies N.H."/>
            <person name="Rokas A."/>
        </authorList>
    </citation>
    <scope>NUCLEOTIDE SEQUENCE [LARGE SCALE GENOMIC DNA]</scope>
    <source>
        <strain evidence="13">G536</strain>
    </source>
</reference>
<evidence type="ECO:0000256" key="9">
    <source>
        <dbReference type="ARBA" id="ARBA00023136"/>
    </source>
</evidence>
<dbReference type="GO" id="GO:0016020">
    <property type="term" value="C:membrane"/>
    <property type="evidence" value="ECO:0007669"/>
    <property type="project" value="UniProtKB-SubCell"/>
</dbReference>
<evidence type="ECO:0000256" key="2">
    <source>
        <dbReference type="ARBA" id="ARBA00006024"/>
    </source>
</evidence>
<dbReference type="PROSITE" id="PS50846">
    <property type="entry name" value="HMA_2"/>
    <property type="match status" value="2"/>
</dbReference>
<dbReference type="PANTHER" id="PTHR43520">
    <property type="entry name" value="ATP7, ISOFORM B"/>
    <property type="match status" value="1"/>
</dbReference>
<evidence type="ECO:0000256" key="5">
    <source>
        <dbReference type="ARBA" id="ARBA00022741"/>
    </source>
</evidence>
<dbReference type="SFLD" id="SFLDF00027">
    <property type="entry name" value="p-type_atpase"/>
    <property type="match status" value="1"/>
</dbReference>
<comment type="caution">
    <text evidence="12">The sequence shown here is derived from an EMBL/GenBank/DDBJ whole genome shotgun (WGS) entry which is preliminary data.</text>
</comment>
<dbReference type="InterPro" id="IPR059000">
    <property type="entry name" value="ATPase_P-type_domA"/>
</dbReference>
<evidence type="ECO:0000256" key="10">
    <source>
        <dbReference type="RuleBase" id="RU362081"/>
    </source>
</evidence>
<evidence type="ECO:0000256" key="4">
    <source>
        <dbReference type="ARBA" id="ARBA00022723"/>
    </source>
</evidence>
<dbReference type="OrthoDB" id="432719at2759"/>
<dbReference type="SUPFAM" id="SSF55008">
    <property type="entry name" value="HMA, heavy metal-associated domain"/>
    <property type="match status" value="2"/>
</dbReference>
<dbReference type="Gene3D" id="3.40.1110.10">
    <property type="entry name" value="Calcium-transporting ATPase, cytoplasmic domain N"/>
    <property type="match status" value="1"/>
</dbReference>
<dbReference type="GO" id="GO:0016887">
    <property type="term" value="F:ATP hydrolysis activity"/>
    <property type="evidence" value="ECO:0007669"/>
    <property type="project" value="InterPro"/>
</dbReference>
<dbReference type="SUPFAM" id="SSF56784">
    <property type="entry name" value="HAD-like"/>
    <property type="match status" value="1"/>
</dbReference>
<dbReference type="InterPro" id="IPR023214">
    <property type="entry name" value="HAD_sf"/>
</dbReference>
<dbReference type="PRINTS" id="PR00119">
    <property type="entry name" value="CATATPASE"/>
</dbReference>
<dbReference type="SFLD" id="SFLDG00002">
    <property type="entry name" value="C1.7:_P-type_atpase_like"/>
    <property type="match status" value="1"/>
</dbReference>
<dbReference type="EMBL" id="VFLP01000023">
    <property type="protein sequence ID" value="TRX94320.1"/>
    <property type="molecule type" value="Genomic_DNA"/>
</dbReference>
<evidence type="ECO:0000259" key="11">
    <source>
        <dbReference type="PROSITE" id="PS50846"/>
    </source>
</evidence>
<dbReference type="SFLD" id="SFLDS00003">
    <property type="entry name" value="Haloacid_Dehalogenase"/>
    <property type="match status" value="1"/>
</dbReference>
<protein>
    <recommendedName>
        <fullName evidence="11">HMA domain-containing protein</fullName>
    </recommendedName>
</protein>
<comment type="subcellular location">
    <subcellularLocation>
        <location evidence="1">Membrane</location>
        <topology evidence="1">Multi-pass membrane protein</topology>
    </subcellularLocation>
</comment>
<dbReference type="AlphaFoldDB" id="A0A553I292"/>
<feature type="domain" description="HMA" evidence="11">
    <location>
        <begin position="10"/>
        <end position="75"/>
    </location>
</feature>
<dbReference type="GO" id="GO:0055070">
    <property type="term" value="P:copper ion homeostasis"/>
    <property type="evidence" value="ECO:0007669"/>
    <property type="project" value="TreeGrafter"/>
</dbReference>
<feature type="transmembrane region" description="Helical" evidence="10">
    <location>
        <begin position="658"/>
        <end position="680"/>
    </location>
</feature>
<dbReference type="PROSITE" id="PS00154">
    <property type="entry name" value="ATPASE_E1_E2"/>
    <property type="match status" value="1"/>
</dbReference>
<name>A0A553I292_9PEZI</name>
<dbReference type="InterPro" id="IPR044492">
    <property type="entry name" value="P_typ_ATPase_HD_dom"/>
</dbReference>
<dbReference type="CDD" id="cd00371">
    <property type="entry name" value="HMA"/>
    <property type="match status" value="2"/>
</dbReference>
<dbReference type="Proteomes" id="UP000319160">
    <property type="component" value="Unassembled WGS sequence"/>
</dbReference>
<proteinExistence type="inferred from homology"/>
<dbReference type="InterPro" id="IPR018303">
    <property type="entry name" value="ATPase_P-typ_P_site"/>
</dbReference>
<keyword evidence="7" id="KW-1278">Translocase</keyword>
<evidence type="ECO:0000256" key="7">
    <source>
        <dbReference type="ARBA" id="ARBA00022967"/>
    </source>
</evidence>
<dbReference type="InterPro" id="IPR023299">
    <property type="entry name" value="ATPase_P-typ_cyto_dom_N"/>
</dbReference>
<dbReference type="InterPro" id="IPR027256">
    <property type="entry name" value="P-typ_ATPase_IB"/>
</dbReference>
<dbReference type="GO" id="GO:0005507">
    <property type="term" value="F:copper ion binding"/>
    <property type="evidence" value="ECO:0007669"/>
    <property type="project" value="TreeGrafter"/>
</dbReference>
<dbReference type="InterPro" id="IPR017969">
    <property type="entry name" value="Heavy-metal-associated_CS"/>
</dbReference>
<dbReference type="InterPro" id="IPR006121">
    <property type="entry name" value="HMA_dom"/>
</dbReference>
<evidence type="ECO:0000256" key="6">
    <source>
        <dbReference type="ARBA" id="ARBA00022840"/>
    </source>
</evidence>
<keyword evidence="5 10" id="KW-0547">Nucleotide-binding</keyword>
<dbReference type="InterPro" id="IPR036163">
    <property type="entry name" value="HMA_dom_sf"/>
</dbReference>
<evidence type="ECO:0000256" key="3">
    <source>
        <dbReference type="ARBA" id="ARBA00022692"/>
    </source>
</evidence>
<feature type="transmembrane region" description="Helical" evidence="10">
    <location>
        <begin position="371"/>
        <end position="397"/>
    </location>
</feature>
<dbReference type="FunFam" id="2.70.150.10:FF:000068">
    <property type="entry name" value="Copper resistance-associated P-type ATPase"/>
    <property type="match status" value="1"/>
</dbReference>
<dbReference type="NCBIfam" id="TIGR01494">
    <property type="entry name" value="ATPase_P-type"/>
    <property type="match status" value="2"/>
</dbReference>
<dbReference type="Pfam" id="PF00122">
    <property type="entry name" value="E1-E2_ATPase"/>
    <property type="match status" value="1"/>
</dbReference>
<dbReference type="Gene3D" id="2.70.150.10">
    <property type="entry name" value="Calcium-transporting ATPase, cytoplasmic transduction domain A"/>
    <property type="match status" value="1"/>
</dbReference>
<feature type="transmembrane region" description="Helical" evidence="10">
    <location>
        <begin position="700"/>
        <end position="722"/>
    </location>
</feature>
<comment type="similarity">
    <text evidence="2 10">Belongs to the cation transport ATPase (P-type) (TC 3.A.3) family. Type IB subfamily.</text>
</comment>
<keyword evidence="13" id="KW-1185">Reference proteome</keyword>
<dbReference type="GO" id="GO:0005524">
    <property type="term" value="F:ATP binding"/>
    <property type="evidence" value="ECO:0007669"/>
    <property type="project" value="UniProtKB-UniRule"/>
</dbReference>
<feature type="transmembrane region" description="Helical" evidence="10">
    <location>
        <begin position="468"/>
        <end position="489"/>
    </location>
</feature>
<dbReference type="SUPFAM" id="SSF81653">
    <property type="entry name" value="Calcium ATPase, transduction domain A"/>
    <property type="match status" value="1"/>
</dbReference>
<dbReference type="Pfam" id="PF00403">
    <property type="entry name" value="HMA"/>
    <property type="match status" value="2"/>
</dbReference>
<dbReference type="NCBIfam" id="TIGR01525">
    <property type="entry name" value="ATPase-IB_hvy"/>
    <property type="match status" value="1"/>
</dbReference>
<accession>A0A553I292</accession>
<dbReference type="SUPFAM" id="SSF81665">
    <property type="entry name" value="Calcium ATPase, transmembrane domain M"/>
    <property type="match status" value="1"/>
</dbReference>
<dbReference type="CDD" id="cd02094">
    <property type="entry name" value="P-type_ATPase_Cu-like"/>
    <property type="match status" value="1"/>
</dbReference>
<dbReference type="InterPro" id="IPR001757">
    <property type="entry name" value="P_typ_ATPase"/>
</dbReference>
<dbReference type="PROSITE" id="PS01047">
    <property type="entry name" value="HMA_1"/>
    <property type="match status" value="1"/>
</dbReference>
<evidence type="ECO:0000313" key="13">
    <source>
        <dbReference type="Proteomes" id="UP000319160"/>
    </source>
</evidence>
<keyword evidence="9 10" id="KW-0472">Membrane</keyword>
<sequence>MAPSVPLHPFVTTFLVANIHCPTCVSSIKDALKELDGVRWVSPNIITSCVAVDHDSAVSIMQMASKLEEAGFEVSSVSSENGGNLLDNPIRGDAQLLNSFDGAGDYFSKFKRLTYPQKAIAEKVRARAHLNNCEQCRTDGAKEDPAGTGATFDITSQLAGSSTGKNNLAQATVTSTHSPATVSNGISAPRSWRASLAISGMTCAACSNGITSELEKKDWILEAVVNLVTNSAIVEYIGDKEDITKIVEIIEDLGYDAHTDQVSATSDENDKQVAHQRTVQIRINGFYCPHCGDRVASSAAGFQHDIRINRRATFQYPILELTYVPQVPRFTIRHILAAIEASDPAFKASIYHPPTLEERAKRIQAQHQRKIFVRALLTLIIAIPTFIIGIIYMSLLSDSNSGKKYLMKPWVSGINRAQIALFVLATPVYFCAADVFHRRTVKEIWSLWRPGSQAPILRRFYRFGSMNMLISLGTTIAYVSSVAQMIAAAAKNLHMIDDKDFYFDSVVFLTLFLLVGRFLEAYSKSKTGNAVDALGKLRPTTALLVEETKPGKTTDRIVGTDMLEFGDTVRVPHGASPPCDGEVLQGNTAFDEASLTGESRPIKKGVGDQVFSGTMNQGTPILIRVTGTAGQSMLDQIVKVVREGQTKRAPMEKVADALVAYFVPVITSIAVITWIVWLAIGLTNHQLAINDPVPFSLQFAIAVFIVACPCGLALAAPTAIFVGGGLAAKYGILVKGGGAAFEKASRIDCIVFDKTGTLTIGGEPSVTDSETYFDGGIGQKNRLFAALQAVEENSSHPIAKAIVTYCKTKTTGLVTVTDVEEIPGRGLKALCDGDTQDTQDDSFAILVGNESLMRDFSVTIPPAATTSLQIWKTEAKSVALIATKPSHTDARYTLSAALSISDPIRPETPTVINSLRSNGCDVWMLSGDNAITARAVALRIGIPEDNVIAEVLPTQKFEKIKYLQSTLKARRGDAEEDLSRRATVAMVGDGINDAPALSMADVGIAIGSGSDVAISSADFVLVNSNLTSVVTLLELSRKVFRRIKFNFGWALIYNLIAIPIAAGCLYAVEVGGKHVTLDPVWASLAMALSSFSVVMSSLALKTRIPGIGFRARDIDVGHAGTRVSERDSVHAQSG</sequence>
<evidence type="ECO:0000256" key="8">
    <source>
        <dbReference type="ARBA" id="ARBA00022989"/>
    </source>
</evidence>
<dbReference type="PANTHER" id="PTHR43520:SF32">
    <property type="entry name" value="COPPER RESISTANCE P-TYPE ATPASE (EUROFUNG)"/>
    <property type="match status" value="1"/>
</dbReference>
<dbReference type="GO" id="GO:0043682">
    <property type="term" value="F:P-type divalent copper transporter activity"/>
    <property type="evidence" value="ECO:0007669"/>
    <property type="project" value="TreeGrafter"/>
</dbReference>
<keyword evidence="6 10" id="KW-0067">ATP-binding</keyword>
<feature type="transmembrane region" description="Helical" evidence="10">
    <location>
        <begin position="501"/>
        <end position="519"/>
    </location>
</feature>
<evidence type="ECO:0000256" key="1">
    <source>
        <dbReference type="ARBA" id="ARBA00004141"/>
    </source>
</evidence>
<feature type="transmembrane region" description="Helical" evidence="10">
    <location>
        <begin position="1047"/>
        <end position="1068"/>
    </location>
</feature>
<feature type="transmembrane region" description="Helical" evidence="10">
    <location>
        <begin position="1080"/>
        <end position="1100"/>
    </location>
</feature>
<dbReference type="Gene3D" id="3.40.50.1000">
    <property type="entry name" value="HAD superfamily/HAD-like"/>
    <property type="match status" value="1"/>
</dbReference>
<organism evidence="12 13">
    <name type="scientific">Xylaria flabelliformis</name>
    <dbReference type="NCBI Taxonomy" id="2512241"/>
    <lineage>
        <taxon>Eukaryota</taxon>
        <taxon>Fungi</taxon>
        <taxon>Dikarya</taxon>
        <taxon>Ascomycota</taxon>
        <taxon>Pezizomycotina</taxon>
        <taxon>Sordariomycetes</taxon>
        <taxon>Xylariomycetidae</taxon>
        <taxon>Xylariales</taxon>
        <taxon>Xylariaceae</taxon>
        <taxon>Xylaria</taxon>
    </lineage>
</organism>